<dbReference type="CDD" id="cd00096">
    <property type="entry name" value="Ig"/>
    <property type="match status" value="2"/>
</dbReference>
<dbReference type="Pfam" id="PF00047">
    <property type="entry name" value="ig"/>
    <property type="match status" value="1"/>
</dbReference>
<feature type="domain" description="Ig-like" evidence="14">
    <location>
        <begin position="116"/>
        <end position="207"/>
    </location>
</feature>
<dbReference type="InterPro" id="IPR007110">
    <property type="entry name" value="Ig-like_dom"/>
</dbReference>
<name>A0A8C2YT31_CHILA</name>
<dbReference type="CTD" id="115350"/>
<dbReference type="Gene3D" id="2.60.40.10">
    <property type="entry name" value="Immunoglobulins"/>
    <property type="match status" value="3"/>
</dbReference>
<dbReference type="SMART" id="SM00409">
    <property type="entry name" value="IG"/>
    <property type="match status" value="3"/>
</dbReference>
<keyword evidence="16" id="KW-1185">Reference proteome</keyword>
<evidence type="ECO:0000313" key="16">
    <source>
        <dbReference type="Proteomes" id="UP000694398"/>
    </source>
</evidence>
<evidence type="ECO:0000256" key="10">
    <source>
        <dbReference type="ARBA" id="ARBA00023180"/>
    </source>
</evidence>
<dbReference type="GO" id="GO:0015026">
    <property type="term" value="F:coreceptor activity"/>
    <property type="evidence" value="ECO:0007669"/>
    <property type="project" value="Ensembl"/>
</dbReference>
<dbReference type="RefSeq" id="XP_005400186.1">
    <property type="nucleotide sequence ID" value="XM_005400129.2"/>
</dbReference>
<dbReference type="GO" id="GO:0004888">
    <property type="term" value="F:transmembrane signaling receptor activity"/>
    <property type="evidence" value="ECO:0007669"/>
    <property type="project" value="TreeGrafter"/>
</dbReference>
<dbReference type="InterPro" id="IPR050488">
    <property type="entry name" value="Ig_Fc_receptor"/>
</dbReference>
<dbReference type="InterPro" id="IPR003598">
    <property type="entry name" value="Ig_sub2"/>
</dbReference>
<feature type="domain" description="Ig-like" evidence="14">
    <location>
        <begin position="21"/>
        <end position="102"/>
    </location>
</feature>
<evidence type="ECO:0000256" key="8">
    <source>
        <dbReference type="ARBA" id="ARBA00023157"/>
    </source>
</evidence>
<dbReference type="PANTHER" id="PTHR11481:SF64">
    <property type="entry name" value="FC RECEPTOR-LIKE PROTEIN 4"/>
    <property type="match status" value="1"/>
</dbReference>
<dbReference type="GO" id="GO:0007166">
    <property type="term" value="P:cell surface receptor signaling pathway"/>
    <property type="evidence" value="ECO:0007669"/>
    <property type="project" value="TreeGrafter"/>
</dbReference>
<dbReference type="GO" id="GO:0042113">
    <property type="term" value="P:B cell activation"/>
    <property type="evidence" value="ECO:0007669"/>
    <property type="project" value="Ensembl"/>
</dbReference>
<organism evidence="15 16">
    <name type="scientific">Chinchilla lanigera</name>
    <name type="common">Long-tailed chinchilla</name>
    <name type="synonym">Chinchilla villidera</name>
    <dbReference type="NCBI Taxonomy" id="34839"/>
    <lineage>
        <taxon>Eukaryota</taxon>
        <taxon>Metazoa</taxon>
        <taxon>Chordata</taxon>
        <taxon>Craniata</taxon>
        <taxon>Vertebrata</taxon>
        <taxon>Euteleostomi</taxon>
        <taxon>Mammalia</taxon>
        <taxon>Eutheria</taxon>
        <taxon>Euarchontoglires</taxon>
        <taxon>Glires</taxon>
        <taxon>Rodentia</taxon>
        <taxon>Hystricomorpha</taxon>
        <taxon>Chinchillidae</taxon>
        <taxon>Chinchilla</taxon>
    </lineage>
</organism>
<evidence type="ECO:0000256" key="6">
    <source>
        <dbReference type="ARBA" id="ARBA00022989"/>
    </source>
</evidence>
<dbReference type="RefSeq" id="XP_005400187.1">
    <property type="nucleotide sequence ID" value="XM_005400130.2"/>
</dbReference>
<dbReference type="InterPro" id="IPR036179">
    <property type="entry name" value="Ig-like_dom_sf"/>
</dbReference>
<evidence type="ECO:0000259" key="14">
    <source>
        <dbReference type="PROSITE" id="PS50835"/>
    </source>
</evidence>
<keyword evidence="9" id="KW-0675">Receptor</keyword>
<feature type="domain" description="Ig-like" evidence="14">
    <location>
        <begin position="215"/>
        <end position="302"/>
    </location>
</feature>
<evidence type="ECO:0000256" key="13">
    <source>
        <dbReference type="SAM" id="SignalP"/>
    </source>
</evidence>
<accession>A0A8C2YT31</accession>
<dbReference type="GO" id="GO:0006955">
    <property type="term" value="P:immune response"/>
    <property type="evidence" value="ECO:0007669"/>
    <property type="project" value="TreeGrafter"/>
</dbReference>
<gene>
    <name evidence="15" type="primary">FCRL1</name>
</gene>
<dbReference type="Ensembl" id="ENSCLAT00000021472.1">
    <property type="protein sequence ID" value="ENSCLAP00000021270.1"/>
    <property type="gene ID" value="ENSCLAG00000014567.1"/>
</dbReference>
<reference evidence="15" key="1">
    <citation type="submission" date="2025-08" db="UniProtKB">
        <authorList>
            <consortium name="Ensembl"/>
        </authorList>
    </citation>
    <scope>IDENTIFICATION</scope>
</reference>
<keyword evidence="6 12" id="KW-1133">Transmembrane helix</keyword>
<comment type="subcellular location">
    <subcellularLocation>
        <location evidence="1">Cell membrane</location>
        <topology evidence="1">Single-pass type I membrane protein</topology>
    </subcellularLocation>
</comment>
<feature type="signal peptide" evidence="13">
    <location>
        <begin position="1"/>
        <end position="19"/>
    </location>
</feature>
<dbReference type="InterPro" id="IPR013151">
    <property type="entry name" value="Immunoglobulin_dom"/>
</dbReference>
<dbReference type="InterPro" id="IPR013783">
    <property type="entry name" value="Ig-like_fold"/>
</dbReference>
<evidence type="ECO:0000256" key="3">
    <source>
        <dbReference type="ARBA" id="ARBA00022692"/>
    </source>
</evidence>
<evidence type="ECO:0000256" key="11">
    <source>
        <dbReference type="ARBA" id="ARBA00023319"/>
    </source>
</evidence>
<dbReference type="SMART" id="SM00408">
    <property type="entry name" value="IGc2"/>
    <property type="match status" value="3"/>
</dbReference>
<keyword evidence="10" id="KW-0325">Glycoprotein</keyword>
<evidence type="ECO:0000256" key="5">
    <source>
        <dbReference type="ARBA" id="ARBA00022737"/>
    </source>
</evidence>
<evidence type="ECO:0000256" key="9">
    <source>
        <dbReference type="ARBA" id="ARBA00023170"/>
    </source>
</evidence>
<keyword evidence="4 13" id="KW-0732">Signal</keyword>
<dbReference type="Proteomes" id="UP000694398">
    <property type="component" value="Unassembled WGS sequence"/>
</dbReference>
<evidence type="ECO:0000256" key="7">
    <source>
        <dbReference type="ARBA" id="ARBA00023136"/>
    </source>
</evidence>
<dbReference type="OMA" id="LWIPAVW"/>
<keyword evidence="7 12" id="KW-0472">Membrane</keyword>
<keyword evidence="2" id="KW-1003">Cell membrane</keyword>
<evidence type="ECO:0000256" key="1">
    <source>
        <dbReference type="ARBA" id="ARBA00004251"/>
    </source>
</evidence>
<evidence type="ECO:0000313" key="15">
    <source>
        <dbReference type="Ensembl" id="ENSCLAP00000021270.1"/>
    </source>
</evidence>
<dbReference type="InterPro" id="IPR003599">
    <property type="entry name" value="Ig_sub"/>
</dbReference>
<dbReference type="OrthoDB" id="10039395at2759"/>
<feature type="transmembrane region" description="Helical" evidence="12">
    <location>
        <begin position="319"/>
        <end position="338"/>
    </location>
</feature>
<keyword evidence="5" id="KW-0677">Repeat</keyword>
<evidence type="ECO:0000256" key="4">
    <source>
        <dbReference type="ARBA" id="ARBA00022729"/>
    </source>
</evidence>
<evidence type="ECO:0000256" key="12">
    <source>
        <dbReference type="SAM" id="Phobius"/>
    </source>
</evidence>
<sequence length="440" mass="48642">MLLRLLLLICALHCEPAEPLPRPVLRASPSKPIEGNPMRLTCEMQLLPQKPHVWKPQFYFYRDEQMLGSGPRTSPELWIPAVWSKDSGFYWCQAKTLTHGVTRTSLRSQIHVQRVPVSDVSLETQPPGRWAMEGDKLVLICSVASGTGDITFFWYRGALGLKLAAKTQRSLVAEHEIASVQQRDAEQYYCAADNGHGPSLSGLISITVRSPVSNPVLTVKASRAQPVVGDVVELHCEALRGSPPILYQLYHEDVILRNSSAPSGGGVSFNLSLTVEHSGNYSCDADNGRHAQRSEVVTLDVTVPDGNGSDHLTSGIIEGLLGSFGLVIAMALIFGCWLKRKIGRHSAADPLRSPDIPVLQQSNYLNSPDSVQTQTFYENVNVVSGDNRDKVYSLVYHTQQEREPVVVERTGTHVENKVIPDIYSRLRKAHITDVDYEDAM</sequence>
<dbReference type="GO" id="GO:0009897">
    <property type="term" value="C:external side of plasma membrane"/>
    <property type="evidence" value="ECO:0007669"/>
    <property type="project" value="TreeGrafter"/>
</dbReference>
<dbReference type="AlphaFoldDB" id="A0A8C2YT31"/>
<dbReference type="FunFam" id="2.60.40.10:FF:001308">
    <property type="entry name" value="Fc receptor like 4"/>
    <property type="match status" value="1"/>
</dbReference>
<dbReference type="PROSITE" id="PS50835">
    <property type="entry name" value="IG_LIKE"/>
    <property type="match status" value="3"/>
</dbReference>
<protein>
    <submittedName>
        <fullName evidence="15">Fc receptor like 1</fullName>
    </submittedName>
</protein>
<dbReference type="GeneID" id="102018819"/>
<keyword evidence="8" id="KW-1015">Disulfide bond</keyword>
<reference evidence="15" key="2">
    <citation type="submission" date="2025-09" db="UniProtKB">
        <authorList>
            <consortium name="Ensembl"/>
        </authorList>
    </citation>
    <scope>IDENTIFICATION</scope>
</reference>
<keyword evidence="3 12" id="KW-0812">Transmembrane</keyword>
<dbReference type="PANTHER" id="PTHR11481">
    <property type="entry name" value="IMMUNOGLOBULIN FC RECEPTOR"/>
    <property type="match status" value="1"/>
</dbReference>
<keyword evidence="11" id="KW-0393">Immunoglobulin domain</keyword>
<feature type="chain" id="PRO_5034482273" evidence="13">
    <location>
        <begin position="20"/>
        <end position="440"/>
    </location>
</feature>
<evidence type="ECO:0000256" key="2">
    <source>
        <dbReference type="ARBA" id="ARBA00022475"/>
    </source>
</evidence>
<dbReference type="SUPFAM" id="SSF48726">
    <property type="entry name" value="Immunoglobulin"/>
    <property type="match status" value="3"/>
</dbReference>
<dbReference type="GeneTree" id="ENSGT01050000244808"/>
<dbReference type="Pfam" id="PF13895">
    <property type="entry name" value="Ig_2"/>
    <property type="match status" value="2"/>
</dbReference>
<dbReference type="FunFam" id="2.60.40.10:FF:000357">
    <property type="entry name" value="Fc receptor like 1"/>
    <property type="match status" value="1"/>
</dbReference>
<proteinExistence type="predicted"/>